<protein>
    <submittedName>
        <fullName evidence="2">Uncharacterized protein</fullName>
    </submittedName>
</protein>
<gene>
    <name evidence="2" type="ORF">FRUB_03660</name>
</gene>
<name>A0A225DJK5_9BACT</name>
<dbReference type="Proteomes" id="UP000214646">
    <property type="component" value="Unassembled WGS sequence"/>
</dbReference>
<comment type="caution">
    <text evidence="2">The sequence shown here is derived from an EMBL/GenBank/DDBJ whole genome shotgun (WGS) entry which is preliminary data.</text>
</comment>
<feature type="region of interest" description="Disordered" evidence="1">
    <location>
        <begin position="27"/>
        <end position="50"/>
    </location>
</feature>
<organism evidence="2 3">
    <name type="scientific">Fimbriiglobus ruber</name>
    <dbReference type="NCBI Taxonomy" id="1908690"/>
    <lineage>
        <taxon>Bacteria</taxon>
        <taxon>Pseudomonadati</taxon>
        <taxon>Planctomycetota</taxon>
        <taxon>Planctomycetia</taxon>
        <taxon>Gemmatales</taxon>
        <taxon>Gemmataceae</taxon>
        <taxon>Fimbriiglobus</taxon>
    </lineage>
</organism>
<dbReference type="AlphaFoldDB" id="A0A225DJK5"/>
<keyword evidence="3" id="KW-1185">Reference proteome</keyword>
<reference evidence="3" key="1">
    <citation type="submission" date="2017-06" db="EMBL/GenBank/DDBJ databases">
        <title>Genome analysis of Fimbriiglobus ruber SP5, the first member of the order Planctomycetales with confirmed chitinolytic capability.</title>
        <authorList>
            <person name="Ravin N.V."/>
            <person name="Rakitin A.L."/>
            <person name="Ivanova A.A."/>
            <person name="Beletsky A.V."/>
            <person name="Kulichevskaya I.S."/>
            <person name="Mardanov A.V."/>
            <person name="Dedysh S.N."/>
        </authorList>
    </citation>
    <scope>NUCLEOTIDE SEQUENCE [LARGE SCALE GENOMIC DNA]</scope>
    <source>
        <strain evidence="3">SP5</strain>
    </source>
</reference>
<feature type="compositionally biased region" description="Low complexity" evidence="1">
    <location>
        <begin position="28"/>
        <end position="40"/>
    </location>
</feature>
<proteinExistence type="predicted"/>
<feature type="compositionally biased region" description="Basic residues" evidence="1">
    <location>
        <begin position="41"/>
        <end position="50"/>
    </location>
</feature>
<dbReference type="RefSeq" id="WP_193619411.1">
    <property type="nucleotide sequence ID" value="NZ_NIDE01000005.1"/>
</dbReference>
<evidence type="ECO:0000313" key="3">
    <source>
        <dbReference type="Proteomes" id="UP000214646"/>
    </source>
</evidence>
<sequence length="50" mass="5201">MSIVRVGLSENKGYGDGYDAIFGKKKSPAAAAKKPAPAVKKPAKKAAKKK</sequence>
<accession>A0A225DJK5</accession>
<dbReference type="EMBL" id="NIDE01000005">
    <property type="protein sequence ID" value="OWK41582.1"/>
    <property type="molecule type" value="Genomic_DNA"/>
</dbReference>
<evidence type="ECO:0000256" key="1">
    <source>
        <dbReference type="SAM" id="MobiDB-lite"/>
    </source>
</evidence>
<evidence type="ECO:0000313" key="2">
    <source>
        <dbReference type="EMBL" id="OWK41582.1"/>
    </source>
</evidence>